<keyword evidence="3" id="KW-0804">Transcription</keyword>
<dbReference type="PANTHER" id="PTHR46796">
    <property type="entry name" value="HTH-TYPE TRANSCRIPTIONAL ACTIVATOR RHAS-RELATED"/>
    <property type="match status" value="1"/>
</dbReference>
<dbReference type="InterPro" id="IPR009057">
    <property type="entry name" value="Homeodomain-like_sf"/>
</dbReference>
<keyword evidence="1" id="KW-0805">Transcription regulation</keyword>
<name>A0ABV9KD49_9RHOB</name>
<proteinExistence type="predicted"/>
<accession>A0ABV9KD49</accession>
<sequence>MTRSYLFSETTAFSFATEKGVLQTHSFSVEDAGLSISRVTSTGHDIALTESKRVTLILPFVGEIKVGIGGMGLSANPSGALLILPNHRKTRVIADARMPYQAYVVMLPVGLLPSGADTGIIDRNLALRSESLDKLHVHLRLIFSSVEYGKRHKFCGPANAEYVLSLFEDATGRTDHPKRFPALRGGARVQARAEDFIRANFSRPLTMAEIAESAGISVRRLQLVFRSISGSTPYHALNLARMEAARMHLLDPNEGRSVTEIAFDCGFTHLSRFAAAYRERYGQHPSSTLRASKH</sequence>
<dbReference type="InterPro" id="IPR050204">
    <property type="entry name" value="AraC_XylS_family_regulators"/>
</dbReference>
<feature type="domain" description="HTH araC/xylS-type" evidence="4">
    <location>
        <begin position="191"/>
        <end position="291"/>
    </location>
</feature>
<keyword evidence="6" id="KW-1185">Reference proteome</keyword>
<protein>
    <submittedName>
        <fullName evidence="5">Helix-turn-helix transcriptional regulator</fullName>
    </submittedName>
</protein>
<gene>
    <name evidence="5" type="ORF">ACFO5X_03170</name>
</gene>
<keyword evidence="2" id="KW-0238">DNA-binding</keyword>
<organism evidence="5 6">
    <name type="scientific">Seohaeicola nanhaiensis</name>
    <dbReference type="NCBI Taxonomy" id="1387282"/>
    <lineage>
        <taxon>Bacteria</taxon>
        <taxon>Pseudomonadati</taxon>
        <taxon>Pseudomonadota</taxon>
        <taxon>Alphaproteobacteria</taxon>
        <taxon>Rhodobacterales</taxon>
        <taxon>Roseobacteraceae</taxon>
        <taxon>Seohaeicola</taxon>
    </lineage>
</organism>
<dbReference type="Gene3D" id="1.10.10.60">
    <property type="entry name" value="Homeodomain-like"/>
    <property type="match status" value="1"/>
</dbReference>
<evidence type="ECO:0000256" key="3">
    <source>
        <dbReference type="ARBA" id="ARBA00023163"/>
    </source>
</evidence>
<evidence type="ECO:0000256" key="1">
    <source>
        <dbReference type="ARBA" id="ARBA00023015"/>
    </source>
</evidence>
<evidence type="ECO:0000313" key="6">
    <source>
        <dbReference type="Proteomes" id="UP001595973"/>
    </source>
</evidence>
<comment type="caution">
    <text evidence="5">The sequence shown here is derived from an EMBL/GenBank/DDBJ whole genome shotgun (WGS) entry which is preliminary data.</text>
</comment>
<dbReference type="Proteomes" id="UP001595973">
    <property type="component" value="Unassembled WGS sequence"/>
</dbReference>
<dbReference type="PANTHER" id="PTHR46796:SF6">
    <property type="entry name" value="ARAC SUBFAMILY"/>
    <property type="match status" value="1"/>
</dbReference>
<dbReference type="Pfam" id="PF12833">
    <property type="entry name" value="HTH_18"/>
    <property type="match status" value="1"/>
</dbReference>
<evidence type="ECO:0000256" key="2">
    <source>
        <dbReference type="ARBA" id="ARBA00023125"/>
    </source>
</evidence>
<dbReference type="PROSITE" id="PS01124">
    <property type="entry name" value="HTH_ARAC_FAMILY_2"/>
    <property type="match status" value="1"/>
</dbReference>
<reference evidence="6" key="1">
    <citation type="journal article" date="2019" name="Int. J. Syst. Evol. Microbiol.">
        <title>The Global Catalogue of Microorganisms (GCM) 10K type strain sequencing project: providing services to taxonomists for standard genome sequencing and annotation.</title>
        <authorList>
            <consortium name="The Broad Institute Genomics Platform"/>
            <consortium name="The Broad Institute Genome Sequencing Center for Infectious Disease"/>
            <person name="Wu L."/>
            <person name="Ma J."/>
        </authorList>
    </citation>
    <scope>NUCLEOTIDE SEQUENCE [LARGE SCALE GENOMIC DNA]</scope>
    <source>
        <strain evidence="6">CGMCC 4.7283</strain>
    </source>
</reference>
<dbReference type="InterPro" id="IPR018060">
    <property type="entry name" value="HTH_AraC"/>
</dbReference>
<evidence type="ECO:0000313" key="5">
    <source>
        <dbReference type="EMBL" id="MFC4667546.1"/>
    </source>
</evidence>
<dbReference type="RefSeq" id="WP_380715776.1">
    <property type="nucleotide sequence ID" value="NZ_JBHSGI010000002.1"/>
</dbReference>
<dbReference type="EMBL" id="JBHSGI010000002">
    <property type="protein sequence ID" value="MFC4667546.1"/>
    <property type="molecule type" value="Genomic_DNA"/>
</dbReference>
<dbReference type="SMART" id="SM00342">
    <property type="entry name" value="HTH_ARAC"/>
    <property type="match status" value="1"/>
</dbReference>
<evidence type="ECO:0000259" key="4">
    <source>
        <dbReference type="PROSITE" id="PS01124"/>
    </source>
</evidence>
<dbReference type="SUPFAM" id="SSF46689">
    <property type="entry name" value="Homeodomain-like"/>
    <property type="match status" value="2"/>
</dbReference>